<dbReference type="InterPro" id="IPR013216">
    <property type="entry name" value="Methyltransf_11"/>
</dbReference>
<protein>
    <submittedName>
        <fullName evidence="2">SAM-dependent methyltransferase</fullName>
    </submittedName>
</protein>
<dbReference type="EMBL" id="NVVJ01000009">
    <property type="protein sequence ID" value="PCJ26903.1"/>
    <property type="molecule type" value="Genomic_DNA"/>
</dbReference>
<name>A0A2A5B5U1_9GAMM</name>
<dbReference type="Gene3D" id="3.40.50.150">
    <property type="entry name" value="Vaccinia Virus protein VP39"/>
    <property type="match status" value="1"/>
</dbReference>
<evidence type="ECO:0000313" key="2">
    <source>
        <dbReference type="EMBL" id="PCJ26903.1"/>
    </source>
</evidence>
<proteinExistence type="predicted"/>
<comment type="caution">
    <text evidence="2">The sequence shown here is derived from an EMBL/GenBank/DDBJ whole genome shotgun (WGS) entry which is preliminary data.</text>
</comment>
<dbReference type="InterPro" id="IPR029063">
    <property type="entry name" value="SAM-dependent_MTases_sf"/>
</dbReference>
<dbReference type="GO" id="GO:0008757">
    <property type="term" value="F:S-adenosylmethionine-dependent methyltransferase activity"/>
    <property type="evidence" value="ECO:0007669"/>
    <property type="project" value="InterPro"/>
</dbReference>
<organism evidence="2 3">
    <name type="scientific">SAR86 cluster bacterium</name>
    <dbReference type="NCBI Taxonomy" id="2030880"/>
    <lineage>
        <taxon>Bacteria</taxon>
        <taxon>Pseudomonadati</taxon>
        <taxon>Pseudomonadota</taxon>
        <taxon>Gammaproteobacteria</taxon>
        <taxon>SAR86 cluster</taxon>
    </lineage>
</organism>
<accession>A0A2A5B5U1</accession>
<dbReference type="CDD" id="cd02440">
    <property type="entry name" value="AdoMet_MTases"/>
    <property type="match status" value="1"/>
</dbReference>
<dbReference type="SUPFAM" id="SSF53335">
    <property type="entry name" value="S-adenosyl-L-methionine-dependent methyltransferases"/>
    <property type="match status" value="1"/>
</dbReference>
<reference evidence="3" key="1">
    <citation type="submission" date="2017-08" db="EMBL/GenBank/DDBJ databases">
        <title>A dynamic microbial community with high functional redundancy inhabits the cold, oxic subseafloor aquifer.</title>
        <authorList>
            <person name="Tully B.J."/>
            <person name="Wheat C.G."/>
            <person name="Glazer B.T."/>
            <person name="Huber J.A."/>
        </authorList>
    </citation>
    <scope>NUCLEOTIDE SEQUENCE [LARGE SCALE GENOMIC DNA]</scope>
</reference>
<gene>
    <name evidence="2" type="ORF">COA96_04545</name>
</gene>
<evidence type="ECO:0000259" key="1">
    <source>
        <dbReference type="Pfam" id="PF08241"/>
    </source>
</evidence>
<dbReference type="AlphaFoldDB" id="A0A2A5B5U1"/>
<dbReference type="PANTHER" id="PTHR43464">
    <property type="entry name" value="METHYLTRANSFERASE"/>
    <property type="match status" value="1"/>
</dbReference>
<sequence length="319" mass="35767">MLKNIFSRFFPDKHGEELDTIDHWGDQANRLEKEARPTAWSDHPFIISNYINPAVAGNSKTGWLEAISRDFFPQPVARVLGLGCGGGALELQGVHWKIGKCFEGFDFSQGAIELARKNANEAGVSHIIKYEVADLNTHVFPEDDFDAVFASQSVHHIADLEHYMAQVARALKPGGLFVINEFVGPNQFQWTDNQLFHANRLLHLIPDELRIGLRSNTFVEEISRPTIDHMNAIDPTEAIRSGDIIETLENNFEIVEKRDFGGTLLQLVLNDIAGNFTDSDEHVALLESLIEEERALINTGEIISDFTLIVARNSKIKSH</sequence>
<evidence type="ECO:0000313" key="3">
    <source>
        <dbReference type="Proteomes" id="UP000218327"/>
    </source>
</evidence>
<dbReference type="GO" id="GO:0032259">
    <property type="term" value="P:methylation"/>
    <property type="evidence" value="ECO:0007669"/>
    <property type="project" value="UniProtKB-KW"/>
</dbReference>
<keyword evidence="2" id="KW-0489">Methyltransferase</keyword>
<feature type="domain" description="Methyltransferase type 11" evidence="1">
    <location>
        <begin position="81"/>
        <end position="179"/>
    </location>
</feature>
<dbReference type="Pfam" id="PF08241">
    <property type="entry name" value="Methyltransf_11"/>
    <property type="match status" value="1"/>
</dbReference>
<keyword evidence="2" id="KW-0808">Transferase</keyword>
<dbReference type="Proteomes" id="UP000218327">
    <property type="component" value="Unassembled WGS sequence"/>
</dbReference>